<evidence type="ECO:0000256" key="1">
    <source>
        <dbReference type="SAM" id="MobiDB-lite"/>
    </source>
</evidence>
<dbReference type="AlphaFoldDB" id="A0A9N7UII5"/>
<protein>
    <submittedName>
        <fullName evidence="2">Uncharacterized protein</fullName>
    </submittedName>
</protein>
<accession>A0A9N7UII5</accession>
<gene>
    <name evidence="2" type="ORF">PLEPLA_LOCUS18709</name>
</gene>
<proteinExistence type="predicted"/>
<feature type="region of interest" description="Disordered" evidence="1">
    <location>
        <begin position="96"/>
        <end position="152"/>
    </location>
</feature>
<feature type="compositionally biased region" description="Basic and acidic residues" evidence="1">
    <location>
        <begin position="102"/>
        <end position="114"/>
    </location>
</feature>
<name>A0A9N7UII5_PLEPL</name>
<sequence length="152" mass="16905">MYKDAACPVVWTTSHKSVKSEGEGLAAPAHSLPNNDRRSEVQLSNSPSQGNLLALQALQLPSSDSMSFRKSRHFTRLHSSDTVQLHSSCHFPLNSSLRWKTPGHEMGKKDETIQRPKLRTLPDQAPCAPGNFHKTSGADESERRKKSQSERC</sequence>
<reference evidence="2" key="1">
    <citation type="submission" date="2020-03" db="EMBL/GenBank/DDBJ databases">
        <authorList>
            <person name="Weist P."/>
        </authorList>
    </citation>
    <scope>NUCLEOTIDE SEQUENCE</scope>
</reference>
<dbReference type="Proteomes" id="UP001153269">
    <property type="component" value="Unassembled WGS sequence"/>
</dbReference>
<comment type="caution">
    <text evidence="2">The sequence shown here is derived from an EMBL/GenBank/DDBJ whole genome shotgun (WGS) entry which is preliminary data.</text>
</comment>
<evidence type="ECO:0000313" key="2">
    <source>
        <dbReference type="EMBL" id="CAB1430723.1"/>
    </source>
</evidence>
<keyword evidence="3" id="KW-1185">Reference proteome</keyword>
<dbReference type="EMBL" id="CADEAL010001259">
    <property type="protein sequence ID" value="CAB1430723.1"/>
    <property type="molecule type" value="Genomic_DNA"/>
</dbReference>
<feature type="compositionally biased region" description="Basic and acidic residues" evidence="1">
    <location>
        <begin position="136"/>
        <end position="152"/>
    </location>
</feature>
<organism evidence="2 3">
    <name type="scientific">Pleuronectes platessa</name>
    <name type="common">European plaice</name>
    <dbReference type="NCBI Taxonomy" id="8262"/>
    <lineage>
        <taxon>Eukaryota</taxon>
        <taxon>Metazoa</taxon>
        <taxon>Chordata</taxon>
        <taxon>Craniata</taxon>
        <taxon>Vertebrata</taxon>
        <taxon>Euteleostomi</taxon>
        <taxon>Actinopterygii</taxon>
        <taxon>Neopterygii</taxon>
        <taxon>Teleostei</taxon>
        <taxon>Neoteleostei</taxon>
        <taxon>Acanthomorphata</taxon>
        <taxon>Carangaria</taxon>
        <taxon>Pleuronectiformes</taxon>
        <taxon>Pleuronectoidei</taxon>
        <taxon>Pleuronectidae</taxon>
        <taxon>Pleuronectes</taxon>
    </lineage>
</organism>
<evidence type="ECO:0000313" key="3">
    <source>
        <dbReference type="Proteomes" id="UP001153269"/>
    </source>
</evidence>
<feature type="region of interest" description="Disordered" evidence="1">
    <location>
        <begin position="17"/>
        <end position="47"/>
    </location>
</feature>